<keyword evidence="4" id="KW-1134">Transmembrane beta strand</keyword>
<sequence length="440" mass="49319">MKKFTYVLTVALFAITMQAQNTLTLSEAVNYALQNKNEAVKARLDVENSEYQIQEVRASALPQINIDGGLTYNAILQETAMDFMGESMVIAMGRPWQSTAVVSLNQQLFNQAVFTGLKAAKTTREFYMINAQLTEEQVVEKVANSYYEVYKTKSQLKTINRTIDNTTRVRDVISSLFDNGLAKKIDLDRTNVTLNNLHSSRQQLINALELQENALKYLIGMDISTPIALPENTFEVTHHVLVDENINIENRTEIQLLEKQSELLALNKKATEAQGLPSLSLNANYGYLGIGDEFPWFQSYPGAYWSDYASVGVSLRIPIFNGGVVRAKTRQAQIQIDKLEADKRDTRLALDLDLRNAVTQLNNSLISLNTQNENVNLAKEVLDNVENNYKVGLASLTDLLDAETSYADAQNNQTNALLDYKLAEIQLIKAKGELQTLTEE</sequence>
<dbReference type="GO" id="GO:0015288">
    <property type="term" value="F:porin activity"/>
    <property type="evidence" value="ECO:0007669"/>
    <property type="project" value="TreeGrafter"/>
</dbReference>
<comment type="subcellular location">
    <subcellularLocation>
        <location evidence="1">Cell outer membrane</location>
    </subcellularLocation>
</comment>
<dbReference type="Pfam" id="PF02321">
    <property type="entry name" value="OEP"/>
    <property type="match status" value="2"/>
</dbReference>
<dbReference type="EMBL" id="NIPO01000001">
    <property type="protein sequence ID" value="PJR03480.1"/>
    <property type="molecule type" value="Genomic_DNA"/>
</dbReference>
<feature type="signal peptide" evidence="8">
    <location>
        <begin position="1"/>
        <end position="19"/>
    </location>
</feature>
<keyword evidence="8" id="KW-0732">Signal</keyword>
<dbReference type="PANTHER" id="PTHR30026">
    <property type="entry name" value="OUTER MEMBRANE PROTEIN TOLC"/>
    <property type="match status" value="1"/>
</dbReference>
<accession>A0A2M9R3P9</accession>
<dbReference type="GO" id="GO:1990281">
    <property type="term" value="C:efflux pump complex"/>
    <property type="evidence" value="ECO:0007669"/>
    <property type="project" value="TreeGrafter"/>
</dbReference>
<keyword evidence="10" id="KW-1185">Reference proteome</keyword>
<dbReference type="RefSeq" id="WP_100677048.1">
    <property type="nucleotide sequence ID" value="NZ_NIPO01000001.1"/>
</dbReference>
<evidence type="ECO:0000256" key="6">
    <source>
        <dbReference type="ARBA" id="ARBA00023136"/>
    </source>
</evidence>
<feature type="chain" id="PRO_5014664053" evidence="8">
    <location>
        <begin position="20"/>
        <end position="440"/>
    </location>
</feature>
<dbReference type="PANTHER" id="PTHR30026:SF20">
    <property type="entry name" value="OUTER MEMBRANE PROTEIN TOLC"/>
    <property type="match status" value="1"/>
</dbReference>
<gene>
    <name evidence="9" type="ORF">CDL10_02355</name>
</gene>
<evidence type="ECO:0000256" key="3">
    <source>
        <dbReference type="ARBA" id="ARBA00022448"/>
    </source>
</evidence>
<keyword evidence="5" id="KW-0812">Transmembrane</keyword>
<comment type="similarity">
    <text evidence="2">Belongs to the outer membrane factor (OMF) (TC 1.B.17) family.</text>
</comment>
<dbReference type="InterPro" id="IPR003423">
    <property type="entry name" value="OMP_efflux"/>
</dbReference>
<keyword evidence="6" id="KW-0472">Membrane</keyword>
<name>A0A2M9R3P9_9FLAO</name>
<dbReference type="SUPFAM" id="SSF56954">
    <property type="entry name" value="Outer membrane efflux proteins (OEP)"/>
    <property type="match status" value="1"/>
</dbReference>
<dbReference type="Gene3D" id="1.20.1600.10">
    <property type="entry name" value="Outer membrane efflux proteins (OEP)"/>
    <property type="match status" value="1"/>
</dbReference>
<reference evidence="9 10" key="1">
    <citation type="submission" date="2017-06" db="EMBL/GenBank/DDBJ databases">
        <title>Description of Avrilella dinanensis gen. nov. sp. nov.</title>
        <authorList>
            <person name="Leyer C."/>
            <person name="Sassi M."/>
            <person name="Minet J."/>
            <person name="Kayal S."/>
            <person name="Cattoir V."/>
        </authorList>
    </citation>
    <scope>NUCLEOTIDE SEQUENCE [LARGE SCALE GENOMIC DNA]</scope>
    <source>
        <strain evidence="9 10">UR159</strain>
    </source>
</reference>
<evidence type="ECO:0000256" key="2">
    <source>
        <dbReference type="ARBA" id="ARBA00007613"/>
    </source>
</evidence>
<organism evidence="9 10">
    <name type="scientific">Avrilella dinanensis</name>
    <dbReference type="NCBI Taxonomy" id="2008672"/>
    <lineage>
        <taxon>Bacteria</taxon>
        <taxon>Pseudomonadati</taxon>
        <taxon>Bacteroidota</taxon>
        <taxon>Flavobacteriia</taxon>
        <taxon>Flavobacteriales</taxon>
        <taxon>Flavobacteriaceae</taxon>
        <taxon>Avrilella</taxon>
    </lineage>
</organism>
<evidence type="ECO:0000256" key="1">
    <source>
        <dbReference type="ARBA" id="ARBA00004442"/>
    </source>
</evidence>
<evidence type="ECO:0000256" key="5">
    <source>
        <dbReference type="ARBA" id="ARBA00022692"/>
    </source>
</evidence>
<dbReference type="Proteomes" id="UP000231960">
    <property type="component" value="Unassembled WGS sequence"/>
</dbReference>
<dbReference type="OrthoDB" id="367883at2"/>
<dbReference type="GO" id="GO:0015562">
    <property type="term" value="F:efflux transmembrane transporter activity"/>
    <property type="evidence" value="ECO:0007669"/>
    <property type="project" value="InterPro"/>
</dbReference>
<keyword evidence="3" id="KW-0813">Transport</keyword>
<dbReference type="InterPro" id="IPR051906">
    <property type="entry name" value="TolC-like"/>
</dbReference>
<evidence type="ECO:0000313" key="9">
    <source>
        <dbReference type="EMBL" id="PJR03480.1"/>
    </source>
</evidence>
<evidence type="ECO:0000313" key="10">
    <source>
        <dbReference type="Proteomes" id="UP000231960"/>
    </source>
</evidence>
<protein>
    <submittedName>
        <fullName evidence="9">Transporter</fullName>
    </submittedName>
</protein>
<evidence type="ECO:0000256" key="8">
    <source>
        <dbReference type="SAM" id="SignalP"/>
    </source>
</evidence>
<evidence type="ECO:0000256" key="7">
    <source>
        <dbReference type="ARBA" id="ARBA00023237"/>
    </source>
</evidence>
<proteinExistence type="inferred from homology"/>
<comment type="caution">
    <text evidence="9">The sequence shown here is derived from an EMBL/GenBank/DDBJ whole genome shotgun (WGS) entry which is preliminary data.</text>
</comment>
<dbReference type="AlphaFoldDB" id="A0A2M9R3P9"/>
<evidence type="ECO:0000256" key="4">
    <source>
        <dbReference type="ARBA" id="ARBA00022452"/>
    </source>
</evidence>
<dbReference type="GO" id="GO:0009279">
    <property type="term" value="C:cell outer membrane"/>
    <property type="evidence" value="ECO:0007669"/>
    <property type="project" value="UniProtKB-SubCell"/>
</dbReference>
<keyword evidence="7" id="KW-0998">Cell outer membrane</keyword>